<organism evidence="1 2">
    <name type="scientific">Punica granatum</name>
    <name type="common">Pomegranate</name>
    <dbReference type="NCBI Taxonomy" id="22663"/>
    <lineage>
        <taxon>Eukaryota</taxon>
        <taxon>Viridiplantae</taxon>
        <taxon>Streptophyta</taxon>
        <taxon>Embryophyta</taxon>
        <taxon>Tracheophyta</taxon>
        <taxon>Spermatophyta</taxon>
        <taxon>Magnoliopsida</taxon>
        <taxon>eudicotyledons</taxon>
        <taxon>Gunneridae</taxon>
        <taxon>Pentapetalae</taxon>
        <taxon>rosids</taxon>
        <taxon>malvids</taxon>
        <taxon>Myrtales</taxon>
        <taxon>Lythraceae</taxon>
        <taxon>Punica</taxon>
    </lineage>
</organism>
<dbReference type="Proteomes" id="UP000233551">
    <property type="component" value="Unassembled WGS sequence"/>
</dbReference>
<protein>
    <submittedName>
        <fullName evidence="1">Uncharacterized protein</fullName>
    </submittedName>
</protein>
<gene>
    <name evidence="1" type="ORF">CRG98_041256</name>
</gene>
<reference evidence="1 2" key="1">
    <citation type="submission" date="2017-11" db="EMBL/GenBank/DDBJ databases">
        <title>De-novo sequencing of pomegranate (Punica granatum L.) genome.</title>
        <authorList>
            <person name="Akparov Z."/>
            <person name="Amiraslanov A."/>
            <person name="Hajiyeva S."/>
            <person name="Abbasov M."/>
            <person name="Kaur K."/>
            <person name="Hamwieh A."/>
            <person name="Solovyev V."/>
            <person name="Salamov A."/>
            <person name="Braich B."/>
            <person name="Kosarev P."/>
            <person name="Mahmoud A."/>
            <person name="Hajiyev E."/>
            <person name="Babayeva S."/>
            <person name="Izzatullayeva V."/>
            <person name="Mammadov A."/>
            <person name="Mammadov A."/>
            <person name="Sharifova S."/>
            <person name="Ojaghi J."/>
            <person name="Eynullazada K."/>
            <person name="Bayramov B."/>
            <person name="Abdulazimova A."/>
            <person name="Shahmuradov I."/>
        </authorList>
    </citation>
    <scope>NUCLEOTIDE SEQUENCE [LARGE SCALE GENOMIC DNA]</scope>
    <source>
        <strain evidence="2">cv. AG2017</strain>
        <tissue evidence="1">Leaf</tissue>
    </source>
</reference>
<accession>A0A2I0I2W9</accession>
<proteinExistence type="predicted"/>
<comment type="caution">
    <text evidence="1">The sequence shown here is derived from an EMBL/GenBank/DDBJ whole genome shotgun (WGS) entry which is preliminary data.</text>
</comment>
<keyword evidence="2" id="KW-1185">Reference proteome</keyword>
<name>A0A2I0I2W9_PUNGR</name>
<dbReference type="AlphaFoldDB" id="A0A2I0I2W9"/>
<sequence>MYLRGKKRKILKRLFSHGQRLKIDDENRRRFKIFVSSIVSKQAGSETEPVHSIRDPSIAARFLEVDKAHNFSAQRSAFPELAEGGREIMRKEEDPVRRLRDRLPKPVEVGVGTALPFSLLLEEVCPSASEESVLVGLRLSC</sequence>
<evidence type="ECO:0000313" key="1">
    <source>
        <dbReference type="EMBL" id="PKI38345.1"/>
    </source>
</evidence>
<evidence type="ECO:0000313" key="2">
    <source>
        <dbReference type="Proteomes" id="UP000233551"/>
    </source>
</evidence>
<dbReference type="EMBL" id="PGOL01004132">
    <property type="protein sequence ID" value="PKI38345.1"/>
    <property type="molecule type" value="Genomic_DNA"/>
</dbReference>